<dbReference type="PANTHER" id="PTHR43700:SF1">
    <property type="entry name" value="PHOSPHORIBOSYLAMINOIMIDAZOLE-SUCCINOCARBOXAMIDE SYNTHASE"/>
    <property type="match status" value="1"/>
</dbReference>
<dbReference type="UniPathway" id="UPA00074">
    <property type="reaction ID" value="UER00131"/>
</dbReference>
<evidence type="ECO:0000256" key="5">
    <source>
        <dbReference type="ARBA" id="ARBA00022755"/>
    </source>
</evidence>
<dbReference type="PANTHER" id="PTHR43700">
    <property type="entry name" value="PHOSPHORIBOSYLAMINOIMIDAZOLE-SUCCINOCARBOXAMIDE SYNTHASE"/>
    <property type="match status" value="1"/>
</dbReference>
<keyword evidence="5" id="KW-0658">Purine biosynthesis</keyword>
<sequence length="63" mass="6973">MGADALLIVTTDRLSAFDVVLPDPIPGKGRVLNRISQFWFERTTHIRAESPHRATIETVVADA</sequence>
<dbReference type="InterPro" id="IPR028923">
    <property type="entry name" value="SAICAR_synt/ADE2_N"/>
</dbReference>
<accession>T1BGC6</accession>
<dbReference type="AlphaFoldDB" id="T1BGC6"/>
<dbReference type="GO" id="GO:0005524">
    <property type="term" value="F:ATP binding"/>
    <property type="evidence" value="ECO:0007669"/>
    <property type="project" value="UniProtKB-KW"/>
</dbReference>
<evidence type="ECO:0000256" key="6">
    <source>
        <dbReference type="ARBA" id="ARBA00022840"/>
    </source>
</evidence>
<evidence type="ECO:0000256" key="4">
    <source>
        <dbReference type="ARBA" id="ARBA00022741"/>
    </source>
</evidence>
<keyword evidence="3" id="KW-0436">Ligase</keyword>
<feature type="domain" description="SAICAR synthetase/ADE2 N-terminal" evidence="7">
    <location>
        <begin position="4"/>
        <end position="46"/>
    </location>
</feature>
<evidence type="ECO:0000313" key="8">
    <source>
        <dbReference type="EMBL" id="EQD67668.1"/>
    </source>
</evidence>
<comment type="pathway">
    <text evidence="1">Purine metabolism; IMP biosynthesis via de novo pathway; 5-amino-1-(5-phospho-D-ribosyl)imidazole-4-carboxamide from 5-amino-1-(5-phospho-D-ribosyl)imidazole-4-carboxylate: step 1/2.</text>
</comment>
<evidence type="ECO:0000259" key="7">
    <source>
        <dbReference type="Pfam" id="PF01259"/>
    </source>
</evidence>
<dbReference type="SUPFAM" id="SSF56104">
    <property type="entry name" value="SAICAR synthase-like"/>
    <property type="match status" value="1"/>
</dbReference>
<gene>
    <name evidence="8" type="ORF">B1A_07633</name>
</gene>
<name>T1BGC6_9ZZZZ</name>
<keyword evidence="6" id="KW-0067">ATP-binding</keyword>
<keyword evidence="4" id="KW-0547">Nucleotide-binding</keyword>
<evidence type="ECO:0000256" key="1">
    <source>
        <dbReference type="ARBA" id="ARBA00004672"/>
    </source>
</evidence>
<dbReference type="EC" id="6.3.2.6" evidence="2"/>
<evidence type="ECO:0000256" key="2">
    <source>
        <dbReference type="ARBA" id="ARBA00012217"/>
    </source>
</evidence>
<organism evidence="8">
    <name type="scientific">mine drainage metagenome</name>
    <dbReference type="NCBI Taxonomy" id="410659"/>
    <lineage>
        <taxon>unclassified sequences</taxon>
        <taxon>metagenomes</taxon>
        <taxon>ecological metagenomes</taxon>
    </lineage>
</organism>
<dbReference type="Gene3D" id="3.30.200.20">
    <property type="entry name" value="Phosphorylase Kinase, domain 1"/>
    <property type="match status" value="1"/>
</dbReference>
<reference evidence="8" key="2">
    <citation type="journal article" date="2014" name="ISME J.">
        <title>Microbial stratification in low pH oxic and suboxic macroscopic growths along an acid mine drainage.</title>
        <authorList>
            <person name="Mendez-Garcia C."/>
            <person name="Mesa V."/>
            <person name="Sprenger R.R."/>
            <person name="Richter M."/>
            <person name="Diez M.S."/>
            <person name="Solano J."/>
            <person name="Bargiela R."/>
            <person name="Golyshina O.V."/>
            <person name="Manteca A."/>
            <person name="Ramos J.L."/>
            <person name="Gallego J.R."/>
            <person name="Llorente I."/>
            <person name="Martins Dos Santos V.A."/>
            <person name="Jensen O.N."/>
            <person name="Pelaez A.I."/>
            <person name="Sanchez J."/>
            <person name="Ferrer M."/>
        </authorList>
    </citation>
    <scope>NUCLEOTIDE SEQUENCE</scope>
</reference>
<protein>
    <recommendedName>
        <fullName evidence="2">phosphoribosylaminoimidazolesuccinocarboxamide synthase</fullName>
        <ecNumber evidence="2">6.3.2.6</ecNumber>
    </recommendedName>
</protein>
<evidence type="ECO:0000256" key="3">
    <source>
        <dbReference type="ARBA" id="ARBA00022598"/>
    </source>
</evidence>
<dbReference type="GO" id="GO:0005737">
    <property type="term" value="C:cytoplasm"/>
    <property type="evidence" value="ECO:0007669"/>
    <property type="project" value="TreeGrafter"/>
</dbReference>
<dbReference type="GO" id="GO:0004639">
    <property type="term" value="F:phosphoribosylaminoimidazolesuccinocarboxamide synthase activity"/>
    <property type="evidence" value="ECO:0007669"/>
    <property type="project" value="UniProtKB-EC"/>
</dbReference>
<dbReference type="Pfam" id="PF01259">
    <property type="entry name" value="SAICAR_synt"/>
    <property type="match status" value="1"/>
</dbReference>
<dbReference type="GO" id="GO:0006189">
    <property type="term" value="P:'de novo' IMP biosynthetic process"/>
    <property type="evidence" value="ECO:0007669"/>
    <property type="project" value="UniProtKB-UniPathway"/>
</dbReference>
<proteinExistence type="predicted"/>
<comment type="caution">
    <text evidence="8">The sequence shown here is derived from an EMBL/GenBank/DDBJ whole genome shotgun (WGS) entry which is preliminary data.</text>
</comment>
<reference evidence="8" key="1">
    <citation type="submission" date="2013-08" db="EMBL/GenBank/DDBJ databases">
        <authorList>
            <person name="Mendez C."/>
            <person name="Richter M."/>
            <person name="Ferrer M."/>
            <person name="Sanchez J."/>
        </authorList>
    </citation>
    <scope>NUCLEOTIDE SEQUENCE</scope>
</reference>
<feature type="non-terminal residue" evidence="8">
    <location>
        <position position="63"/>
    </location>
</feature>
<dbReference type="EMBL" id="AUZX01005486">
    <property type="protein sequence ID" value="EQD67668.1"/>
    <property type="molecule type" value="Genomic_DNA"/>
</dbReference>